<protein>
    <recommendedName>
        <fullName evidence="2">CCHC-type domain-containing protein</fullName>
    </recommendedName>
</protein>
<name>A0A4Y2FL43_ARAVE</name>
<dbReference type="Pfam" id="PF00098">
    <property type="entry name" value="zf-CCHC"/>
    <property type="match status" value="2"/>
</dbReference>
<evidence type="ECO:0000259" key="2">
    <source>
        <dbReference type="PROSITE" id="PS50158"/>
    </source>
</evidence>
<sequence>MVNLIVDVGTKIGAWAGDGHFVTDYNNRVLFEVIQMHWTVKASMTYEAAKTASKISIHARLIKIEDNTGKENDEKFESLLGALEKLLGGRAAGKENAPRWNPNVTCWKSNKQGHAQRECQTDYALRLNLNVTCWKCYKKGHVQRECPSDNALRRNPNMTCWSCNKKGHIQSECQQITSTQHLKGTPHGNEDALARRSSVESCERDLNADKKFGMETDISVRSLRMTTEDSWSVSEIQNAQLLDPDIRPITERKLKSVDPPSRQEITQQSDTGLFGTPYILRMASFFVSGRVMVGAHFDGN</sequence>
<dbReference type="EMBL" id="BGPR01000955">
    <property type="protein sequence ID" value="GBM41185.1"/>
    <property type="molecule type" value="Genomic_DNA"/>
</dbReference>
<evidence type="ECO:0000313" key="3">
    <source>
        <dbReference type="EMBL" id="GBM41185.1"/>
    </source>
</evidence>
<feature type="domain" description="CCHC-type" evidence="2">
    <location>
        <begin position="133"/>
        <end position="148"/>
    </location>
</feature>
<evidence type="ECO:0000313" key="4">
    <source>
        <dbReference type="Proteomes" id="UP000499080"/>
    </source>
</evidence>
<gene>
    <name evidence="3" type="ORF">AVEN_35756_1</name>
</gene>
<dbReference type="Gene3D" id="4.10.60.10">
    <property type="entry name" value="Zinc finger, CCHC-type"/>
    <property type="match status" value="1"/>
</dbReference>
<feature type="domain" description="CCHC-type" evidence="2">
    <location>
        <begin position="160"/>
        <end position="175"/>
    </location>
</feature>
<dbReference type="GO" id="GO:0008270">
    <property type="term" value="F:zinc ion binding"/>
    <property type="evidence" value="ECO:0007669"/>
    <property type="project" value="UniProtKB-KW"/>
</dbReference>
<reference evidence="3 4" key="1">
    <citation type="journal article" date="2019" name="Sci. Rep.">
        <title>Orb-weaving spider Araneus ventricosus genome elucidates the spidroin gene catalogue.</title>
        <authorList>
            <person name="Kono N."/>
            <person name="Nakamura H."/>
            <person name="Ohtoshi R."/>
            <person name="Moran D.A.P."/>
            <person name="Shinohara A."/>
            <person name="Yoshida Y."/>
            <person name="Fujiwara M."/>
            <person name="Mori M."/>
            <person name="Tomita M."/>
            <person name="Arakawa K."/>
        </authorList>
    </citation>
    <scope>NUCLEOTIDE SEQUENCE [LARGE SCALE GENOMIC DNA]</scope>
</reference>
<dbReference type="SUPFAM" id="SSF57756">
    <property type="entry name" value="Retrovirus zinc finger-like domains"/>
    <property type="match status" value="2"/>
</dbReference>
<dbReference type="OrthoDB" id="425619at2759"/>
<accession>A0A4Y2FL43</accession>
<keyword evidence="1" id="KW-0479">Metal-binding</keyword>
<dbReference type="AlphaFoldDB" id="A0A4Y2FL43"/>
<dbReference type="SMART" id="SM00343">
    <property type="entry name" value="ZnF_C2HC"/>
    <property type="match status" value="3"/>
</dbReference>
<evidence type="ECO:0000256" key="1">
    <source>
        <dbReference type="PROSITE-ProRule" id="PRU00047"/>
    </source>
</evidence>
<dbReference type="PROSITE" id="PS50158">
    <property type="entry name" value="ZF_CCHC"/>
    <property type="match status" value="2"/>
</dbReference>
<dbReference type="GO" id="GO:0003676">
    <property type="term" value="F:nucleic acid binding"/>
    <property type="evidence" value="ECO:0007669"/>
    <property type="project" value="InterPro"/>
</dbReference>
<keyword evidence="1" id="KW-0863">Zinc-finger</keyword>
<dbReference type="Proteomes" id="UP000499080">
    <property type="component" value="Unassembled WGS sequence"/>
</dbReference>
<keyword evidence="1" id="KW-0862">Zinc</keyword>
<organism evidence="3 4">
    <name type="scientific">Araneus ventricosus</name>
    <name type="common">Orbweaver spider</name>
    <name type="synonym">Epeira ventricosa</name>
    <dbReference type="NCBI Taxonomy" id="182803"/>
    <lineage>
        <taxon>Eukaryota</taxon>
        <taxon>Metazoa</taxon>
        <taxon>Ecdysozoa</taxon>
        <taxon>Arthropoda</taxon>
        <taxon>Chelicerata</taxon>
        <taxon>Arachnida</taxon>
        <taxon>Araneae</taxon>
        <taxon>Araneomorphae</taxon>
        <taxon>Entelegynae</taxon>
        <taxon>Araneoidea</taxon>
        <taxon>Araneidae</taxon>
        <taxon>Araneus</taxon>
    </lineage>
</organism>
<comment type="caution">
    <text evidence="3">The sequence shown here is derived from an EMBL/GenBank/DDBJ whole genome shotgun (WGS) entry which is preliminary data.</text>
</comment>
<proteinExistence type="predicted"/>
<dbReference type="InterPro" id="IPR036875">
    <property type="entry name" value="Znf_CCHC_sf"/>
</dbReference>
<keyword evidence="4" id="KW-1185">Reference proteome</keyword>
<dbReference type="InterPro" id="IPR001878">
    <property type="entry name" value="Znf_CCHC"/>
</dbReference>